<dbReference type="InterPro" id="IPR041412">
    <property type="entry name" value="Xrn1_helical"/>
</dbReference>
<dbReference type="Pfam" id="PF03159">
    <property type="entry name" value="XRN_N"/>
    <property type="match status" value="1"/>
</dbReference>
<dbReference type="PANTHER" id="PTHR12341">
    <property type="entry name" value="5'-&gt;3' EXORIBONUCLEASE"/>
    <property type="match status" value="1"/>
</dbReference>
<evidence type="ECO:0000256" key="1">
    <source>
        <dbReference type="ARBA" id="ARBA00022722"/>
    </source>
</evidence>
<feature type="domain" description="Xrn1 helical" evidence="6">
    <location>
        <begin position="276"/>
        <end position="331"/>
    </location>
</feature>
<dbReference type="OrthoDB" id="372487at2759"/>
<dbReference type="InterPro" id="IPR004859">
    <property type="entry name" value="Xrn1_N"/>
</dbReference>
<dbReference type="Pfam" id="PF17846">
    <property type="entry name" value="XRN_M"/>
    <property type="match status" value="1"/>
</dbReference>
<keyword evidence="2" id="KW-0378">Hydrolase</keyword>
<dbReference type="Gene3D" id="3.40.50.12390">
    <property type="match status" value="2"/>
</dbReference>
<dbReference type="Proteomes" id="UP000270296">
    <property type="component" value="Unassembled WGS sequence"/>
</dbReference>
<dbReference type="InterPro" id="IPR027073">
    <property type="entry name" value="5_3_exoribonuclease"/>
</dbReference>
<feature type="domain" description="Xrn1 N-terminal" evidence="5">
    <location>
        <begin position="1"/>
        <end position="227"/>
    </location>
</feature>
<keyword evidence="1" id="KW-0540">Nuclease</keyword>
<dbReference type="EMBL" id="UZAM01007846">
    <property type="protein sequence ID" value="VDP01791.1"/>
    <property type="molecule type" value="Genomic_DNA"/>
</dbReference>
<dbReference type="GO" id="GO:0016075">
    <property type="term" value="P:rRNA catabolic process"/>
    <property type="evidence" value="ECO:0007669"/>
    <property type="project" value="TreeGrafter"/>
</dbReference>
<dbReference type="CDD" id="cd18673">
    <property type="entry name" value="PIN_XRN1-2-like"/>
    <property type="match status" value="1"/>
</dbReference>
<evidence type="ECO:0000313" key="7">
    <source>
        <dbReference type="EMBL" id="VDP01791.1"/>
    </source>
</evidence>
<sequence>MGVPQFYRWLSERYPCLCETISSEQVPEFDNLYLDMNGIIHPCSHPDDDVVCSERPESEVFDDIAKYIQLLFQIINPKKVLFLAVDGVAPRAKMSQQRSRRFVSSKNSADSIARAEKNGSTIDRSKLFDSNCITPGTEFMARLHDFLTTFVKHKVETDEAWKSIKVYLSGHDCFGEGEHKIMDFIRYAKSRPGYDPNTRHCMYGLDADLIILGTCSHEPHFTLLREEISFTRRRKNQKKKRFDPNDNKFLLLHVSLLREYIDMEFACLKDALGSIYDLESMIDDWVLMTFLVGNDFIPHLPQLHIRSEALPSIFKAYKSSFLQMKGNLFRSSGSIIFIY</sequence>
<dbReference type="GO" id="GO:0003723">
    <property type="term" value="F:RNA binding"/>
    <property type="evidence" value="ECO:0007669"/>
    <property type="project" value="TreeGrafter"/>
</dbReference>
<dbReference type="WBParaSite" id="SBAD_0000377601-mRNA-1">
    <property type="protein sequence ID" value="SBAD_0000377601-mRNA-1"/>
    <property type="gene ID" value="SBAD_0000377601"/>
</dbReference>
<keyword evidence="3" id="KW-0269">Exonuclease</keyword>
<organism evidence="9">
    <name type="scientific">Soboliphyme baturini</name>
    <dbReference type="NCBI Taxonomy" id="241478"/>
    <lineage>
        <taxon>Eukaryota</taxon>
        <taxon>Metazoa</taxon>
        <taxon>Ecdysozoa</taxon>
        <taxon>Nematoda</taxon>
        <taxon>Enoplea</taxon>
        <taxon>Dorylaimia</taxon>
        <taxon>Dioctophymatida</taxon>
        <taxon>Dioctophymatoidea</taxon>
        <taxon>Soboliphymatidae</taxon>
        <taxon>Soboliphyme</taxon>
    </lineage>
</organism>
<protein>
    <submittedName>
        <fullName evidence="9">5'-3' exoribonuclease 1</fullName>
    </submittedName>
</protein>
<evidence type="ECO:0000256" key="2">
    <source>
        <dbReference type="ARBA" id="ARBA00022801"/>
    </source>
</evidence>
<evidence type="ECO:0000256" key="3">
    <source>
        <dbReference type="ARBA" id="ARBA00022839"/>
    </source>
</evidence>
<dbReference type="GO" id="GO:0000956">
    <property type="term" value="P:nuclear-transcribed mRNA catabolic process"/>
    <property type="evidence" value="ECO:0007669"/>
    <property type="project" value="TreeGrafter"/>
</dbReference>
<evidence type="ECO:0000259" key="5">
    <source>
        <dbReference type="Pfam" id="PF03159"/>
    </source>
</evidence>
<gene>
    <name evidence="7" type="ORF">SBAD_LOCUS3612</name>
</gene>
<keyword evidence="8" id="KW-1185">Reference proteome</keyword>
<evidence type="ECO:0000313" key="9">
    <source>
        <dbReference type="WBParaSite" id="SBAD_0000377601-mRNA-1"/>
    </source>
</evidence>
<dbReference type="FunFam" id="3.40.50.12390:FF:000002">
    <property type="entry name" value="5'-3' exoribonuclease 1"/>
    <property type="match status" value="1"/>
</dbReference>
<reference evidence="7 8" key="2">
    <citation type="submission" date="2018-11" db="EMBL/GenBank/DDBJ databases">
        <authorList>
            <consortium name="Pathogen Informatics"/>
        </authorList>
    </citation>
    <scope>NUCLEOTIDE SEQUENCE [LARGE SCALE GENOMIC DNA]</scope>
</reference>
<reference evidence="9" key="1">
    <citation type="submission" date="2016-06" db="UniProtKB">
        <authorList>
            <consortium name="WormBaseParasite"/>
        </authorList>
    </citation>
    <scope>IDENTIFICATION</scope>
</reference>
<dbReference type="GO" id="GO:0004534">
    <property type="term" value="F:5'-3' RNA exonuclease activity"/>
    <property type="evidence" value="ECO:0007669"/>
    <property type="project" value="TreeGrafter"/>
</dbReference>
<dbReference type="PANTHER" id="PTHR12341:SF7">
    <property type="entry name" value="5'-3' EXORIBONUCLEASE 1"/>
    <property type="match status" value="1"/>
</dbReference>
<dbReference type="GO" id="GO:0005634">
    <property type="term" value="C:nucleus"/>
    <property type="evidence" value="ECO:0007669"/>
    <property type="project" value="TreeGrafter"/>
</dbReference>
<dbReference type="AlphaFoldDB" id="A0A183IJ16"/>
<name>A0A183IJ16_9BILA</name>
<evidence type="ECO:0000256" key="4">
    <source>
        <dbReference type="ARBA" id="ARBA00038299"/>
    </source>
</evidence>
<accession>A0A183IJ16</accession>
<evidence type="ECO:0000313" key="8">
    <source>
        <dbReference type="Proteomes" id="UP000270296"/>
    </source>
</evidence>
<proteinExistence type="inferred from homology"/>
<comment type="similarity">
    <text evidence="4">Belongs to the 5'-3' exonuclease family.</text>
</comment>
<evidence type="ECO:0000259" key="6">
    <source>
        <dbReference type="Pfam" id="PF17846"/>
    </source>
</evidence>